<gene>
    <name evidence="1" type="ORF">NCTC8576_02367</name>
</gene>
<accession>A0A2S8DQF8</accession>
<evidence type="ECO:0000313" key="2">
    <source>
        <dbReference type="Proteomes" id="UP000251799"/>
    </source>
</evidence>
<evidence type="ECO:0008006" key="3">
    <source>
        <dbReference type="Google" id="ProtNLM"/>
    </source>
</evidence>
<protein>
    <recommendedName>
        <fullName evidence="3">Prophage protein</fullName>
    </recommendedName>
</protein>
<name>A0A2S8DQF8_SHIBO</name>
<organism evidence="1 2">
    <name type="scientific">Shigella boydii</name>
    <dbReference type="NCBI Taxonomy" id="621"/>
    <lineage>
        <taxon>Bacteria</taxon>
        <taxon>Pseudomonadati</taxon>
        <taxon>Pseudomonadota</taxon>
        <taxon>Gammaproteobacteria</taxon>
        <taxon>Enterobacterales</taxon>
        <taxon>Enterobacteriaceae</taxon>
        <taxon>Shigella</taxon>
    </lineage>
</organism>
<dbReference type="AlphaFoldDB" id="A0A2S8DQF8"/>
<proteinExistence type="predicted"/>
<sequence length="113" mass="12337">MITKNFRLNALANKYAAALYNHITSTSGGDYFMIDADGLAVRVEIVNGVKGVRSLIDSYALAAMKVRYPQWEIVGIELLDRCVTKDGLTDIGREIWQSMINDMGATVAGGNHA</sequence>
<evidence type="ECO:0000313" key="1">
    <source>
        <dbReference type="EMBL" id="SPZ72751.1"/>
    </source>
</evidence>
<reference evidence="1 2" key="1">
    <citation type="submission" date="2018-06" db="EMBL/GenBank/DDBJ databases">
        <authorList>
            <consortium name="Pathogen Informatics"/>
            <person name="Doyle S."/>
        </authorList>
    </citation>
    <scope>NUCLEOTIDE SEQUENCE [LARGE SCALE GENOMIC DNA]</scope>
    <source>
        <strain evidence="1 2">NCTC8576</strain>
    </source>
</reference>
<dbReference type="RefSeq" id="WP_000628960.1">
    <property type="nucleotide sequence ID" value="NZ_CABWCZ010000156.1"/>
</dbReference>
<dbReference type="Proteomes" id="UP000251799">
    <property type="component" value="Unassembled WGS sequence"/>
</dbReference>
<dbReference type="EMBL" id="UAUR01000003">
    <property type="protein sequence ID" value="SPZ72751.1"/>
    <property type="molecule type" value="Genomic_DNA"/>
</dbReference>